<organism evidence="3 4">
    <name type="scientific">Achromobacter aloeverae</name>
    <dbReference type="NCBI Taxonomy" id="1750518"/>
    <lineage>
        <taxon>Bacteria</taxon>
        <taxon>Pseudomonadati</taxon>
        <taxon>Pseudomonadota</taxon>
        <taxon>Betaproteobacteria</taxon>
        <taxon>Burkholderiales</taxon>
        <taxon>Alcaligenaceae</taxon>
        <taxon>Achromobacter</taxon>
    </lineage>
</organism>
<keyword evidence="2" id="KW-0119">Carbohydrate metabolism</keyword>
<comment type="caution">
    <text evidence="3">The sequence shown here is derived from an EMBL/GenBank/DDBJ whole genome shotgun (WGS) entry which is preliminary data.</text>
</comment>
<keyword evidence="2" id="KW-0313">Glucose metabolism</keyword>
<dbReference type="Gene3D" id="2.130.10.10">
    <property type="entry name" value="YVTN repeat-like/Quinoprotein amine dehydrogenase"/>
    <property type="match status" value="1"/>
</dbReference>
<dbReference type="GO" id="GO:0006006">
    <property type="term" value="P:glucose metabolic process"/>
    <property type="evidence" value="ECO:0007669"/>
    <property type="project" value="UniProtKB-KW"/>
</dbReference>
<dbReference type="EMBL" id="PYAL01000004">
    <property type="protein sequence ID" value="RXN88086.1"/>
    <property type="molecule type" value="Genomic_DNA"/>
</dbReference>
<comment type="similarity">
    <text evidence="1">Belongs to the cycloisomerase 2 family.</text>
</comment>
<dbReference type="Pfam" id="PF10282">
    <property type="entry name" value="Lactonase"/>
    <property type="match status" value="1"/>
</dbReference>
<sequence length="402" mass="42737">MAQDAGRIAGAGHEHEQGRDLLASVGPRLVRYRLDAAGLVEQDALALPLDVQYASFHPHHPVAYVACSNGGVASPGDRHALFQVSMDAEGMRLLGQPLALPYRPLHVSVDAGRHRVALAYNRPAALTLHTLDSQGLAAAGHVLAEGEDLVGHFPHQVIPIPGSQDLLLTCRGDDASTANRENPGSLRVLRQERGAVACVQAVAPEGGYGFGPRNCAFHPRKPVLYSVLERQNRLVAFVYRDGAIADTPSWSVGLLRQPDQPRRPQLGGAIAMHPGGRYAYVVNRAHPAPAAPGAPARCGENSIVVFRLDDVTGEPRVLQRVALDGLHARCIALSSDGSILVAAFRQAGRYLDDGDVVVSRSAGFASFAVAPSGELSLLRQDAVETGDASLFWADFTPAHPAR</sequence>
<dbReference type="PANTHER" id="PTHR30344:SF1">
    <property type="entry name" value="6-PHOSPHOGLUCONOLACTONASE"/>
    <property type="match status" value="1"/>
</dbReference>
<keyword evidence="4" id="KW-1185">Reference proteome</keyword>
<dbReference type="GO" id="GO:0017057">
    <property type="term" value="F:6-phosphogluconolactonase activity"/>
    <property type="evidence" value="ECO:0007669"/>
    <property type="project" value="TreeGrafter"/>
</dbReference>
<dbReference type="InterPro" id="IPR011048">
    <property type="entry name" value="Haem_d1_sf"/>
</dbReference>
<dbReference type="AlphaFoldDB" id="A0A4Q1HKC4"/>
<accession>A0A4Q1HKC4</accession>
<dbReference type="InterPro" id="IPR050282">
    <property type="entry name" value="Cycloisomerase_2"/>
</dbReference>
<name>A0A4Q1HKC4_9BURK</name>
<dbReference type="PANTHER" id="PTHR30344">
    <property type="entry name" value="6-PHOSPHOGLUCONOLACTONASE-RELATED"/>
    <property type="match status" value="1"/>
</dbReference>
<evidence type="ECO:0000256" key="1">
    <source>
        <dbReference type="ARBA" id="ARBA00005564"/>
    </source>
</evidence>
<dbReference type="OrthoDB" id="9790815at2"/>
<dbReference type="Proteomes" id="UP000290849">
    <property type="component" value="Unassembled WGS sequence"/>
</dbReference>
<dbReference type="InterPro" id="IPR019405">
    <property type="entry name" value="Lactonase_7-beta_prop"/>
</dbReference>
<proteinExistence type="inferred from homology"/>
<reference evidence="3 4" key="1">
    <citation type="journal article" date="2017" name="Int. J. Syst. Evol. Microbiol.">
        <title>Achromobacter aloeverae sp. nov., isolated from the root of Aloe vera (L.) Burm.f.</title>
        <authorList>
            <person name="Kuncharoen N."/>
            <person name="Muramatsu Y."/>
            <person name="Shibata C."/>
            <person name="Kamakura Y."/>
            <person name="Nakagawa Y."/>
            <person name="Tanasupawat S."/>
        </authorList>
    </citation>
    <scope>NUCLEOTIDE SEQUENCE [LARGE SCALE GENOMIC DNA]</scope>
    <source>
        <strain evidence="3 4">AVA-1</strain>
    </source>
</reference>
<evidence type="ECO:0000313" key="4">
    <source>
        <dbReference type="Proteomes" id="UP000290849"/>
    </source>
</evidence>
<evidence type="ECO:0000313" key="3">
    <source>
        <dbReference type="EMBL" id="RXN88086.1"/>
    </source>
</evidence>
<dbReference type="SUPFAM" id="SSF51004">
    <property type="entry name" value="C-terminal (heme d1) domain of cytochrome cd1-nitrite reductase"/>
    <property type="match status" value="1"/>
</dbReference>
<gene>
    <name evidence="3" type="ORF">C7R54_16075</name>
</gene>
<dbReference type="InterPro" id="IPR015943">
    <property type="entry name" value="WD40/YVTN_repeat-like_dom_sf"/>
</dbReference>
<dbReference type="RefSeq" id="WP_129151452.1">
    <property type="nucleotide sequence ID" value="NZ_JBHSDO010000011.1"/>
</dbReference>
<protein>
    <recommendedName>
        <fullName evidence="5">3-carboxymuconate cyclase</fullName>
    </recommendedName>
</protein>
<evidence type="ECO:0000256" key="2">
    <source>
        <dbReference type="ARBA" id="ARBA00022526"/>
    </source>
</evidence>
<evidence type="ECO:0008006" key="5">
    <source>
        <dbReference type="Google" id="ProtNLM"/>
    </source>
</evidence>